<sequence>MSNQGFFYLIGHGYSKEQMERMFDIADVPFSQVGDQEKEKYLASMKQAGSYQGYKLRRFWHVDNGVLDQVETYNSKRPPTIPSYLDCLSMNVLARLMALGLELPEETLLDMHSGMVTPKPTILGLLYSQVASPVLQRLGIKRRFERDEDAPVMAEWRKATTAPYGQSVLSKSTEERDVEQEVIQGVVVLIDLTVGMPTIPADC</sequence>
<dbReference type="InterPro" id="IPR026992">
    <property type="entry name" value="DIOX_N"/>
</dbReference>
<accession>A0AA38J2J8</accession>
<feature type="domain" description="Non-haem dioxygenase N-terminal" evidence="1">
    <location>
        <begin position="3"/>
        <end position="79"/>
    </location>
</feature>
<dbReference type="AlphaFoldDB" id="A0AA38J2J8"/>
<evidence type="ECO:0000259" key="1">
    <source>
        <dbReference type="Pfam" id="PF14226"/>
    </source>
</evidence>
<dbReference type="Gene3D" id="2.60.120.330">
    <property type="entry name" value="B-lactam Antibiotic, Isopenicillin N Synthase, Chain"/>
    <property type="match status" value="1"/>
</dbReference>
<dbReference type="SUPFAM" id="SSF51197">
    <property type="entry name" value="Clavaminate synthase-like"/>
    <property type="match status" value="1"/>
</dbReference>
<evidence type="ECO:0000313" key="2">
    <source>
        <dbReference type="EMBL" id="KAJ3711648.1"/>
    </source>
</evidence>
<evidence type="ECO:0000313" key="3">
    <source>
        <dbReference type="Proteomes" id="UP001176059"/>
    </source>
</evidence>
<organism evidence="2 3">
    <name type="scientific">Lentinula guzmanii</name>
    <dbReference type="NCBI Taxonomy" id="2804957"/>
    <lineage>
        <taxon>Eukaryota</taxon>
        <taxon>Fungi</taxon>
        <taxon>Dikarya</taxon>
        <taxon>Basidiomycota</taxon>
        <taxon>Agaricomycotina</taxon>
        <taxon>Agaricomycetes</taxon>
        <taxon>Agaricomycetidae</taxon>
        <taxon>Agaricales</taxon>
        <taxon>Marasmiineae</taxon>
        <taxon>Omphalotaceae</taxon>
        <taxon>Lentinula</taxon>
    </lineage>
</organism>
<name>A0AA38J2J8_9AGAR</name>
<proteinExistence type="predicted"/>
<keyword evidence="3" id="KW-1185">Reference proteome</keyword>
<comment type="caution">
    <text evidence="2">The sequence shown here is derived from an EMBL/GenBank/DDBJ whole genome shotgun (WGS) entry which is preliminary data.</text>
</comment>
<dbReference type="EMBL" id="JANVFO010000116">
    <property type="protein sequence ID" value="KAJ3711648.1"/>
    <property type="molecule type" value="Genomic_DNA"/>
</dbReference>
<protein>
    <recommendedName>
        <fullName evidence="1">Non-haem dioxygenase N-terminal domain-containing protein</fullName>
    </recommendedName>
</protein>
<dbReference type="InterPro" id="IPR027443">
    <property type="entry name" value="IPNS-like_sf"/>
</dbReference>
<gene>
    <name evidence="2" type="ORF">DFJ43DRAFT_1044312</name>
</gene>
<dbReference type="Proteomes" id="UP001176059">
    <property type="component" value="Unassembled WGS sequence"/>
</dbReference>
<reference evidence="2" key="1">
    <citation type="submission" date="2022-08" db="EMBL/GenBank/DDBJ databases">
        <authorList>
            <consortium name="DOE Joint Genome Institute"/>
            <person name="Min B."/>
            <person name="Sierra-Patev S."/>
            <person name="Naranjo-Ortiz M."/>
            <person name="Looney B."/>
            <person name="Konkel Z."/>
            <person name="Slot J.C."/>
            <person name="Sakamoto Y."/>
            <person name="Steenwyk J.L."/>
            <person name="Rokas A."/>
            <person name="Carro J."/>
            <person name="Camarero S."/>
            <person name="Ferreira P."/>
            <person name="Molpeceres G."/>
            <person name="Ruiz-duenas F.J."/>
            <person name="Serrano A."/>
            <person name="Henrissat B."/>
            <person name="Drula E."/>
            <person name="Hughes K.W."/>
            <person name="Mata J.L."/>
            <person name="Ishikawa N.K."/>
            <person name="Vargas-Isla R."/>
            <person name="Ushijima S."/>
            <person name="Smith C.A."/>
            <person name="Ahrendt S."/>
            <person name="Andreopoulos W."/>
            <person name="He G."/>
            <person name="LaButti K."/>
            <person name="Lipzen A."/>
            <person name="Ng V."/>
            <person name="Riley R."/>
            <person name="Sandor L."/>
            <person name="Barry K."/>
            <person name="Martinez A.T."/>
            <person name="Xiao Y."/>
            <person name="Gibbons J.G."/>
            <person name="Terashima K."/>
            <person name="Hibbett D.S."/>
            <person name="Grigoriev I.V."/>
        </authorList>
    </citation>
    <scope>NUCLEOTIDE SEQUENCE</scope>
    <source>
        <strain evidence="2">ET3784</strain>
    </source>
</reference>
<reference evidence="2" key="2">
    <citation type="journal article" date="2023" name="Proc. Natl. Acad. Sci. U.S.A.">
        <title>A global phylogenomic analysis of the shiitake genus Lentinula.</title>
        <authorList>
            <person name="Sierra-Patev S."/>
            <person name="Min B."/>
            <person name="Naranjo-Ortiz M."/>
            <person name="Looney B."/>
            <person name="Konkel Z."/>
            <person name="Slot J.C."/>
            <person name="Sakamoto Y."/>
            <person name="Steenwyk J.L."/>
            <person name="Rokas A."/>
            <person name="Carro J."/>
            <person name="Camarero S."/>
            <person name="Ferreira P."/>
            <person name="Molpeceres G."/>
            <person name="Ruiz-Duenas F.J."/>
            <person name="Serrano A."/>
            <person name="Henrissat B."/>
            <person name="Drula E."/>
            <person name="Hughes K.W."/>
            <person name="Mata J.L."/>
            <person name="Ishikawa N.K."/>
            <person name="Vargas-Isla R."/>
            <person name="Ushijima S."/>
            <person name="Smith C.A."/>
            <person name="Donoghue J."/>
            <person name="Ahrendt S."/>
            <person name="Andreopoulos W."/>
            <person name="He G."/>
            <person name="LaButti K."/>
            <person name="Lipzen A."/>
            <person name="Ng V."/>
            <person name="Riley R."/>
            <person name="Sandor L."/>
            <person name="Barry K."/>
            <person name="Martinez A.T."/>
            <person name="Xiao Y."/>
            <person name="Gibbons J.G."/>
            <person name="Terashima K."/>
            <person name="Grigoriev I.V."/>
            <person name="Hibbett D."/>
        </authorList>
    </citation>
    <scope>NUCLEOTIDE SEQUENCE</scope>
    <source>
        <strain evidence="2">ET3784</strain>
    </source>
</reference>
<dbReference type="Pfam" id="PF14226">
    <property type="entry name" value="DIOX_N"/>
    <property type="match status" value="1"/>
</dbReference>